<dbReference type="GO" id="GO:0046872">
    <property type="term" value="F:metal ion binding"/>
    <property type="evidence" value="ECO:0007669"/>
    <property type="project" value="UniProtKB-KW"/>
</dbReference>
<proteinExistence type="predicted"/>
<dbReference type="GO" id="GO:0008934">
    <property type="term" value="F:inositol monophosphate 1-phosphatase activity"/>
    <property type="evidence" value="ECO:0007669"/>
    <property type="project" value="TreeGrafter"/>
</dbReference>
<feature type="binding site" evidence="4">
    <location>
        <position position="91"/>
    </location>
    <ligand>
        <name>Mg(2+)</name>
        <dbReference type="ChEBI" id="CHEBI:18420"/>
        <label>1</label>
        <note>catalytic</note>
    </ligand>
</feature>
<dbReference type="InterPro" id="IPR000760">
    <property type="entry name" value="Inositol_monophosphatase-like"/>
</dbReference>
<protein>
    <submittedName>
        <fullName evidence="5">Fructose-1 6-bisphosphatase</fullName>
    </submittedName>
</protein>
<gene>
    <name evidence="5" type="ORF">FD07_GL002175</name>
</gene>
<dbReference type="PATRIC" id="fig|1267003.4.peg.2291"/>
<keyword evidence="2" id="KW-0378">Hydrolase</keyword>
<evidence type="ECO:0000256" key="3">
    <source>
        <dbReference type="ARBA" id="ARBA00022842"/>
    </source>
</evidence>
<dbReference type="PRINTS" id="PR00377">
    <property type="entry name" value="IMPHPHTASES"/>
</dbReference>
<dbReference type="Proteomes" id="UP000051176">
    <property type="component" value="Unassembled WGS sequence"/>
</dbReference>
<keyword evidence="6" id="KW-1185">Reference proteome</keyword>
<dbReference type="SUPFAM" id="SSF56655">
    <property type="entry name" value="Carbohydrate phosphatase"/>
    <property type="match status" value="1"/>
</dbReference>
<comment type="caution">
    <text evidence="5">The sequence shown here is derived from an EMBL/GenBank/DDBJ whole genome shotgun (WGS) entry which is preliminary data.</text>
</comment>
<evidence type="ECO:0000313" key="6">
    <source>
        <dbReference type="Proteomes" id="UP000051176"/>
    </source>
</evidence>
<feature type="binding site" evidence="4">
    <location>
        <position position="90"/>
    </location>
    <ligand>
        <name>Mg(2+)</name>
        <dbReference type="ChEBI" id="CHEBI:18420"/>
        <label>2</label>
    </ligand>
</feature>
<dbReference type="AlphaFoldDB" id="A0A0R1GUE2"/>
<organism evidence="5 6">
    <name type="scientific">Levilactobacillus parabrevis ATCC 53295</name>
    <dbReference type="NCBI Taxonomy" id="1267003"/>
    <lineage>
        <taxon>Bacteria</taxon>
        <taxon>Bacillati</taxon>
        <taxon>Bacillota</taxon>
        <taxon>Bacilli</taxon>
        <taxon>Lactobacillales</taxon>
        <taxon>Lactobacillaceae</taxon>
        <taxon>Levilactobacillus</taxon>
    </lineage>
</organism>
<feature type="binding site" evidence="4">
    <location>
        <position position="70"/>
    </location>
    <ligand>
        <name>Mg(2+)</name>
        <dbReference type="ChEBI" id="CHEBI:18420"/>
        <label>1</label>
        <note>catalytic</note>
    </ligand>
</feature>
<keyword evidence="3 4" id="KW-0460">Magnesium</keyword>
<feature type="binding site" evidence="4">
    <location>
        <position position="88"/>
    </location>
    <ligand>
        <name>Mg(2+)</name>
        <dbReference type="ChEBI" id="CHEBI:18420"/>
        <label>1</label>
        <note>catalytic</note>
    </ligand>
</feature>
<keyword evidence="1 4" id="KW-0479">Metal-binding</keyword>
<dbReference type="Gene3D" id="3.30.540.10">
    <property type="entry name" value="Fructose-1,6-Bisphosphatase, subunit A, domain 1"/>
    <property type="match status" value="1"/>
</dbReference>
<dbReference type="Gene3D" id="3.40.190.80">
    <property type="match status" value="1"/>
</dbReference>
<name>A0A0R1GUE2_9LACO</name>
<dbReference type="InterPro" id="IPR020583">
    <property type="entry name" value="Inositol_monoP_metal-BS"/>
</dbReference>
<dbReference type="GO" id="GO:0007165">
    <property type="term" value="P:signal transduction"/>
    <property type="evidence" value="ECO:0007669"/>
    <property type="project" value="TreeGrafter"/>
</dbReference>
<dbReference type="GeneID" id="97414586"/>
<dbReference type="PANTHER" id="PTHR20854:SF4">
    <property type="entry name" value="INOSITOL-1-MONOPHOSPHATASE-RELATED"/>
    <property type="match status" value="1"/>
</dbReference>
<dbReference type="RefSeq" id="WP_020088770.1">
    <property type="nucleotide sequence ID" value="NZ_AZCZ01000008.1"/>
</dbReference>
<dbReference type="CDD" id="cd01637">
    <property type="entry name" value="IMPase_like"/>
    <property type="match status" value="1"/>
</dbReference>
<feature type="binding site" evidence="4">
    <location>
        <position position="211"/>
    </location>
    <ligand>
        <name>Mg(2+)</name>
        <dbReference type="ChEBI" id="CHEBI:18420"/>
        <label>1</label>
        <note>catalytic</note>
    </ligand>
</feature>
<evidence type="ECO:0000256" key="4">
    <source>
        <dbReference type="PIRSR" id="PIRSR600760-2"/>
    </source>
</evidence>
<reference evidence="5 6" key="1">
    <citation type="journal article" date="2015" name="Genome Announc.">
        <title>Expanding the biotechnology potential of lactobacilli through comparative genomics of 213 strains and associated genera.</title>
        <authorList>
            <person name="Sun Z."/>
            <person name="Harris H.M."/>
            <person name="McCann A."/>
            <person name="Guo C."/>
            <person name="Argimon S."/>
            <person name="Zhang W."/>
            <person name="Yang X."/>
            <person name="Jeffery I.B."/>
            <person name="Cooney J.C."/>
            <person name="Kagawa T.F."/>
            <person name="Liu W."/>
            <person name="Song Y."/>
            <person name="Salvetti E."/>
            <person name="Wrobel A."/>
            <person name="Rasinkangas P."/>
            <person name="Parkhill J."/>
            <person name="Rea M.C."/>
            <person name="O'Sullivan O."/>
            <person name="Ritari J."/>
            <person name="Douillard F.P."/>
            <person name="Paul Ross R."/>
            <person name="Yang R."/>
            <person name="Briner A.E."/>
            <person name="Felis G.E."/>
            <person name="de Vos W.M."/>
            <person name="Barrangou R."/>
            <person name="Klaenhammer T.R."/>
            <person name="Caufield P.W."/>
            <person name="Cui Y."/>
            <person name="Zhang H."/>
            <person name="O'Toole P.W."/>
        </authorList>
    </citation>
    <scope>NUCLEOTIDE SEQUENCE [LARGE SCALE GENOMIC DNA]</scope>
    <source>
        <strain evidence="5 6">ATCC 53295</strain>
    </source>
</reference>
<dbReference type="EMBL" id="AZCZ01000008">
    <property type="protein sequence ID" value="KRK37837.1"/>
    <property type="molecule type" value="Genomic_DNA"/>
</dbReference>
<sequence length="263" mass="28579">MSEDWQQVARDVSALLREGRRQVIAKMAGPMTVDEKTGRKDLVTNIDKSNEQFLIAGIRNMDPTAKVLGEEGFGDKLTSLDGRVWIVDPIDGTMNFVKQHDNFAMMIGIYQDGEGQLGFIYDVMNDVLYAGGPAVGGVWANDQQISAPANLALSEGLIGASAPLVVHDTAHMQKIVHDSAGMRIYGSAGIEMINVLLGKTLGYISYLKPWDIAAGQVMLNFLGVRVSTIDGQPLNMLSSNLVLVATEKAQRDILQIEEDDVSL</sequence>
<comment type="cofactor">
    <cofactor evidence="4">
        <name>Mg(2+)</name>
        <dbReference type="ChEBI" id="CHEBI:18420"/>
    </cofactor>
</comment>
<dbReference type="STRING" id="357278.IV61_GL000149"/>
<dbReference type="GO" id="GO:0006020">
    <property type="term" value="P:inositol metabolic process"/>
    <property type="evidence" value="ECO:0007669"/>
    <property type="project" value="TreeGrafter"/>
</dbReference>
<dbReference type="Pfam" id="PF00459">
    <property type="entry name" value="Inositol_P"/>
    <property type="match status" value="1"/>
</dbReference>
<dbReference type="OrthoDB" id="9772456at2"/>
<accession>A0A0R1GUE2</accession>
<evidence type="ECO:0000313" key="5">
    <source>
        <dbReference type="EMBL" id="KRK37837.1"/>
    </source>
</evidence>
<dbReference type="PROSITE" id="PS00629">
    <property type="entry name" value="IMP_1"/>
    <property type="match status" value="1"/>
</dbReference>
<evidence type="ECO:0000256" key="2">
    <source>
        <dbReference type="ARBA" id="ARBA00022801"/>
    </source>
</evidence>
<dbReference type="eggNOG" id="COG0483">
    <property type="taxonomic scope" value="Bacteria"/>
</dbReference>
<evidence type="ECO:0000256" key="1">
    <source>
        <dbReference type="ARBA" id="ARBA00022723"/>
    </source>
</evidence>
<dbReference type="PANTHER" id="PTHR20854">
    <property type="entry name" value="INOSITOL MONOPHOSPHATASE"/>
    <property type="match status" value="1"/>
</dbReference>